<reference evidence="1 2" key="1">
    <citation type="submission" date="2020-12" db="EMBL/GenBank/DDBJ databases">
        <title>Metabolic potential, ecology and presence of endohyphal bacteria is reflected in genomic diversity of Mucoromycotina.</title>
        <authorList>
            <person name="Muszewska A."/>
            <person name="Okrasinska A."/>
            <person name="Steczkiewicz K."/>
            <person name="Drgas O."/>
            <person name="Orlowska M."/>
            <person name="Perlinska-Lenart U."/>
            <person name="Aleksandrzak-Piekarczyk T."/>
            <person name="Szatraj K."/>
            <person name="Zielenkiewicz U."/>
            <person name="Pilsyk S."/>
            <person name="Malc E."/>
            <person name="Mieczkowski P."/>
            <person name="Kruszewska J.S."/>
            <person name="Biernat P."/>
            <person name="Pawlowska J."/>
        </authorList>
    </citation>
    <scope>NUCLEOTIDE SEQUENCE [LARGE SCALE GENOMIC DNA]</scope>
    <source>
        <strain evidence="1 2">CBS 142.35</strain>
    </source>
</reference>
<sequence length="192" mass="22043">MKCDTSLKKQEQCYIVINGKRVEYRIEDSPSQRTIEPSVNLDVIGTSIDESMLQRLDANNTYLRLPKLVTRTDTEDVLQGANDLILLLTEQEHNFHHNLSVHCELQVFDNLTAQVKERDDKNGFGEEQKEENEHSNNELVKFVIEDLPWNMSENLLNDVTEDVFQGAYDLTILALRACDKVPLFPPSATYES</sequence>
<comment type="caution">
    <text evidence="1">The sequence shown here is derived from an EMBL/GenBank/DDBJ whole genome shotgun (WGS) entry which is preliminary data.</text>
</comment>
<dbReference type="OrthoDB" id="10313063at2759"/>
<evidence type="ECO:0000313" key="2">
    <source>
        <dbReference type="Proteomes" id="UP000646827"/>
    </source>
</evidence>
<evidence type="ECO:0000313" key="1">
    <source>
        <dbReference type="EMBL" id="KAG2226411.1"/>
    </source>
</evidence>
<dbReference type="Proteomes" id="UP000646827">
    <property type="component" value="Unassembled WGS sequence"/>
</dbReference>
<name>A0A8H7SDP9_9FUNG</name>
<proteinExistence type="predicted"/>
<gene>
    <name evidence="1" type="ORF">INT45_000579</name>
</gene>
<accession>A0A8H7SDP9</accession>
<keyword evidence="2" id="KW-1185">Reference proteome</keyword>
<dbReference type="EMBL" id="JAEPRB010000017">
    <property type="protein sequence ID" value="KAG2226411.1"/>
    <property type="molecule type" value="Genomic_DNA"/>
</dbReference>
<dbReference type="AlphaFoldDB" id="A0A8H7SDP9"/>
<organism evidence="1 2">
    <name type="scientific">Circinella minor</name>
    <dbReference type="NCBI Taxonomy" id="1195481"/>
    <lineage>
        <taxon>Eukaryota</taxon>
        <taxon>Fungi</taxon>
        <taxon>Fungi incertae sedis</taxon>
        <taxon>Mucoromycota</taxon>
        <taxon>Mucoromycotina</taxon>
        <taxon>Mucoromycetes</taxon>
        <taxon>Mucorales</taxon>
        <taxon>Lichtheimiaceae</taxon>
        <taxon>Circinella</taxon>
    </lineage>
</organism>
<protein>
    <submittedName>
        <fullName evidence="1">Uncharacterized protein</fullName>
    </submittedName>
</protein>